<dbReference type="InterPro" id="IPR000760">
    <property type="entry name" value="Inositol_monophosphatase-like"/>
</dbReference>
<dbReference type="Gene3D" id="3.40.190.80">
    <property type="match status" value="1"/>
</dbReference>
<comment type="caution">
    <text evidence="3">The sequence shown here is derived from an EMBL/GenBank/DDBJ whole genome shotgun (WGS) entry which is preliminary data.</text>
</comment>
<evidence type="ECO:0000256" key="1">
    <source>
        <dbReference type="ARBA" id="ARBA00009759"/>
    </source>
</evidence>
<gene>
    <name evidence="3" type="ORF">DQ393_13315</name>
</gene>
<accession>A0A329YAC7</accession>
<reference evidence="3 4" key="1">
    <citation type="submission" date="2018-06" db="EMBL/GenBank/DDBJ databases">
        <title>Whole Genome Sequence of an efficient microsymbiont, Rhizobium tropici.</title>
        <authorList>
            <person name="Srinivasan R."/>
            <person name="Singh H.V."/>
            <person name="Srivastava R."/>
            <person name="Kumari B."/>
            <person name="Radhakrishna A."/>
        </authorList>
    </citation>
    <scope>NUCLEOTIDE SEQUENCE [LARGE SCALE GENOMIC DNA]</scope>
    <source>
        <strain evidence="3 4">IGFRI Rhizo-19</strain>
    </source>
</reference>
<keyword evidence="2" id="KW-0460">Magnesium</keyword>
<dbReference type="AlphaFoldDB" id="A0A329YAC7"/>
<proteinExistence type="inferred from homology"/>
<feature type="binding site" evidence="2">
    <location>
        <position position="213"/>
    </location>
    <ligand>
        <name>Mg(2+)</name>
        <dbReference type="ChEBI" id="CHEBI:18420"/>
        <label>1</label>
        <note>catalytic</note>
    </ligand>
</feature>
<protein>
    <submittedName>
        <fullName evidence="3">Inositol monophosphatase</fullName>
    </submittedName>
</protein>
<dbReference type="Proteomes" id="UP000251205">
    <property type="component" value="Unassembled WGS sequence"/>
</dbReference>
<dbReference type="OrthoDB" id="9785695at2"/>
<dbReference type="Pfam" id="PF00459">
    <property type="entry name" value="Inositol_P"/>
    <property type="match status" value="1"/>
</dbReference>
<keyword evidence="2" id="KW-0479">Metal-binding</keyword>
<evidence type="ECO:0000256" key="2">
    <source>
        <dbReference type="PIRSR" id="PIRSR600760-2"/>
    </source>
</evidence>
<feature type="binding site" evidence="2">
    <location>
        <position position="84"/>
    </location>
    <ligand>
        <name>Mg(2+)</name>
        <dbReference type="ChEBI" id="CHEBI:18420"/>
        <label>1</label>
        <note>catalytic</note>
    </ligand>
</feature>
<organism evidence="3 4">
    <name type="scientific">Rhizobium tropici</name>
    <dbReference type="NCBI Taxonomy" id="398"/>
    <lineage>
        <taxon>Bacteria</taxon>
        <taxon>Pseudomonadati</taxon>
        <taxon>Pseudomonadota</taxon>
        <taxon>Alphaproteobacteria</taxon>
        <taxon>Hyphomicrobiales</taxon>
        <taxon>Rhizobiaceae</taxon>
        <taxon>Rhizobium/Agrobacterium group</taxon>
        <taxon>Rhizobium</taxon>
    </lineage>
</organism>
<dbReference type="PANTHER" id="PTHR20854">
    <property type="entry name" value="INOSITOL MONOPHOSPHATASE"/>
    <property type="match status" value="1"/>
</dbReference>
<dbReference type="PANTHER" id="PTHR20854:SF4">
    <property type="entry name" value="INOSITOL-1-MONOPHOSPHATASE-RELATED"/>
    <property type="match status" value="1"/>
</dbReference>
<dbReference type="GO" id="GO:0008934">
    <property type="term" value="F:inositol monophosphate 1-phosphatase activity"/>
    <property type="evidence" value="ECO:0007669"/>
    <property type="project" value="InterPro"/>
</dbReference>
<sequence>MITVDTDTCAFLLRAATDQIAASIDRPSSTDDIASVIDWVRSRSARAAADLRGQLATRYPDIGWTGEEDMPDDPNAAYWVYDSIDGAYHFLQGLPLWSSSLALVIGGRCVFGIVYDPTSNELFVAQEGHGVTLNGERVTTQHKTELKGAVLGSAVPPIAQVGPEEHAEALRLLERVTGQVFVVRQMASASLQLAYVAAGRLDGYFEVGHDIPDWLAGTLLVKEAAGIVTDLSGNGFGWSSDGLLAASPDIHAQLLKVAASAAHVPSA</sequence>
<dbReference type="GO" id="GO:0046872">
    <property type="term" value="F:metal ion binding"/>
    <property type="evidence" value="ECO:0007669"/>
    <property type="project" value="UniProtKB-KW"/>
</dbReference>
<comment type="cofactor">
    <cofactor evidence="2">
        <name>Mg(2+)</name>
        <dbReference type="ChEBI" id="CHEBI:18420"/>
    </cofactor>
</comment>
<dbReference type="InterPro" id="IPR022337">
    <property type="entry name" value="Inositol_monophosphatase_SuhB"/>
</dbReference>
<comment type="similarity">
    <text evidence="1">Belongs to the inositol monophosphatase superfamily.</text>
</comment>
<dbReference type="PRINTS" id="PR00377">
    <property type="entry name" value="IMPHPHTASES"/>
</dbReference>
<dbReference type="Gene3D" id="3.30.540.10">
    <property type="entry name" value="Fructose-1,6-Bisphosphatase, subunit A, domain 1"/>
    <property type="match status" value="1"/>
</dbReference>
<dbReference type="GO" id="GO:0006020">
    <property type="term" value="P:inositol metabolic process"/>
    <property type="evidence" value="ECO:0007669"/>
    <property type="project" value="TreeGrafter"/>
</dbReference>
<feature type="binding site" evidence="2">
    <location>
        <position position="85"/>
    </location>
    <ligand>
        <name>Mg(2+)</name>
        <dbReference type="ChEBI" id="CHEBI:18420"/>
        <label>1</label>
        <note>catalytic</note>
    </ligand>
</feature>
<dbReference type="EMBL" id="QMKK01000034">
    <property type="protein sequence ID" value="RAX41089.1"/>
    <property type="molecule type" value="Genomic_DNA"/>
</dbReference>
<feature type="binding site" evidence="2">
    <location>
        <position position="82"/>
    </location>
    <ligand>
        <name>Mg(2+)</name>
        <dbReference type="ChEBI" id="CHEBI:18420"/>
        <label>1</label>
        <note>catalytic</note>
    </ligand>
</feature>
<feature type="binding site" evidence="2">
    <location>
        <position position="67"/>
    </location>
    <ligand>
        <name>Mg(2+)</name>
        <dbReference type="ChEBI" id="CHEBI:18420"/>
        <label>1</label>
        <note>catalytic</note>
    </ligand>
</feature>
<dbReference type="PRINTS" id="PR01959">
    <property type="entry name" value="SBIMPHPHTASE"/>
</dbReference>
<dbReference type="GO" id="GO:0007165">
    <property type="term" value="P:signal transduction"/>
    <property type="evidence" value="ECO:0007669"/>
    <property type="project" value="TreeGrafter"/>
</dbReference>
<dbReference type="RefSeq" id="WP_112342247.1">
    <property type="nucleotide sequence ID" value="NZ_QMKK01000034.1"/>
</dbReference>
<dbReference type="SUPFAM" id="SSF56655">
    <property type="entry name" value="Carbohydrate phosphatase"/>
    <property type="match status" value="1"/>
</dbReference>
<evidence type="ECO:0000313" key="4">
    <source>
        <dbReference type="Proteomes" id="UP000251205"/>
    </source>
</evidence>
<evidence type="ECO:0000313" key="3">
    <source>
        <dbReference type="EMBL" id="RAX41089.1"/>
    </source>
</evidence>
<name>A0A329YAC7_RHITR</name>